<evidence type="ECO:0000256" key="6">
    <source>
        <dbReference type="ARBA" id="ARBA00022840"/>
    </source>
</evidence>
<dbReference type="Gene3D" id="1.10.10.10">
    <property type="entry name" value="Winged helix-like DNA-binding domain superfamily/Winged helix DNA-binding domain"/>
    <property type="match status" value="1"/>
</dbReference>
<dbReference type="AlphaFoldDB" id="N1QYU7"/>
<keyword evidence="3" id="KW-0677">Repeat</keyword>
<dbReference type="Pfam" id="PF23559">
    <property type="entry name" value="WHD_DRP"/>
    <property type="match status" value="1"/>
</dbReference>
<dbReference type="InterPro" id="IPR036388">
    <property type="entry name" value="WH-like_DNA-bd_sf"/>
</dbReference>
<keyword evidence="2" id="KW-0433">Leucine-rich repeat</keyword>
<evidence type="ECO:0000259" key="10">
    <source>
        <dbReference type="Pfam" id="PF25019"/>
    </source>
</evidence>
<dbReference type="Gene3D" id="1.20.5.4130">
    <property type="match status" value="1"/>
</dbReference>
<dbReference type="Gene3D" id="3.40.50.300">
    <property type="entry name" value="P-loop containing nucleotide triphosphate hydrolases"/>
    <property type="match status" value="1"/>
</dbReference>
<protein>
    <submittedName>
        <fullName evidence="11">Putative disease resistance protein RGA3</fullName>
    </submittedName>
</protein>
<evidence type="ECO:0000313" key="11">
    <source>
        <dbReference type="EnsemblPlants" id="EMT16344"/>
    </source>
</evidence>
<dbReference type="SUPFAM" id="SSF52047">
    <property type="entry name" value="RNI-like"/>
    <property type="match status" value="1"/>
</dbReference>
<keyword evidence="6" id="KW-0067">ATP-binding</keyword>
<dbReference type="Pfam" id="PF00931">
    <property type="entry name" value="NB-ARC"/>
    <property type="match status" value="1"/>
</dbReference>
<dbReference type="GO" id="GO:0051707">
    <property type="term" value="P:response to other organism"/>
    <property type="evidence" value="ECO:0007669"/>
    <property type="project" value="UniProtKB-ARBA"/>
</dbReference>
<feature type="domain" description="Disease resistance N-terminal" evidence="8">
    <location>
        <begin position="9"/>
        <end position="83"/>
    </location>
</feature>
<evidence type="ECO:0000259" key="9">
    <source>
        <dbReference type="Pfam" id="PF23559"/>
    </source>
</evidence>
<reference evidence="11" key="1">
    <citation type="submission" date="2015-06" db="UniProtKB">
        <authorList>
            <consortium name="EnsemblPlants"/>
        </authorList>
    </citation>
    <scope>IDENTIFICATION</scope>
</reference>
<dbReference type="InterPro" id="IPR042197">
    <property type="entry name" value="Apaf_helical"/>
</dbReference>
<dbReference type="GO" id="GO:0005524">
    <property type="term" value="F:ATP binding"/>
    <property type="evidence" value="ECO:0007669"/>
    <property type="project" value="UniProtKB-KW"/>
</dbReference>
<keyword evidence="4" id="KW-0547">Nucleotide-binding</keyword>
<dbReference type="SUPFAM" id="SSF52540">
    <property type="entry name" value="P-loop containing nucleoside triphosphate hydrolases"/>
    <property type="match status" value="1"/>
</dbReference>
<dbReference type="InterPro" id="IPR032675">
    <property type="entry name" value="LRR_dom_sf"/>
</dbReference>
<keyword evidence="5" id="KW-0611">Plant defense</keyword>
<dbReference type="PANTHER" id="PTHR36766">
    <property type="entry name" value="PLANT BROAD-SPECTRUM MILDEW RESISTANCE PROTEIN RPW8"/>
    <property type="match status" value="1"/>
</dbReference>
<evidence type="ECO:0000256" key="4">
    <source>
        <dbReference type="ARBA" id="ARBA00022741"/>
    </source>
</evidence>
<sequence length="1186" mass="134673">MGSLLMPLLGSVAAKAGDALVAELLRAWGLDNPRRKLEHHLAAVHYILLDAEAKSRTNPSVRRWTKDLKTAAYQADTSLTTSATRRCAAVPPRCDAATRHTWHVLSYFTAHSPVVFRLHTSWKLKDVLETIDELVVETNNFHFLQHTEAPSIDHPQTYSHVDESDIVGRQAEKEQVVKILLDHSHNNNDSNNVMVLPIVGMGGIGKTTLAQLVHNDQRVKHHFELVIWTCVSDKFIVEEIIRSVIQVATLNKCELTDKEALQKKLGEVLGKKRYLLVLDDVWNEDRQKWDDMRSFLCSHAGSRSAIIVTSRSNQVASIMGTLPPHQISLLDEDQSWEIFKRKAFGMEVEKKEELISVAKSIVHKCKGLPLAIKTIAALLRSKHHSQWFSVLHSDVWKDDILTDTGIIPALKLSYDHLSSEAKLCFSFCAIFPKDSPMDKDTLIQLWMANDFIASETRGQQIFDVLVWRCFLQDVEIKEDAYIHHSTTCKTHDLMHDLAESAEMIAPFSKNLHHVKKLCKDLHIPVYYIMSTIAAMKEILAPRARTILVQRETSLDSGKSLGMAISKFISLRVLKTYSINTHMTNMKHLRYLDCSYSDIFALPEATAMLYSPQTLKLIDCQNLKKLPEGIRYMSSLRHLFLSGCDSLKRMPQGMGQMNSLLTLTNYVIDSDVGHGIDQLKDLNLGGDLSLTELRKVRSAENAKQGNMSANHNLKRLSLDWYGNYITGYEDEVDTNAEGILEALRPHKRLEVLKLSNYIGAKFSSWMHNSALLEHLTELSLTGCKNCKDLPPLWQLPSLGYLSLNDFCSLTSICVCNDDTDNGESCIYPPPFFPKLETMILLNMPKLRRWHQEVAGQVVVVSFPQLKQLNISECPMLGSMPERLPLLEDLLVKGARYIPLYHLMNLSVQSDLECKGDISMEPGVRWLLVNLHFSRLGDSYVRLKLNGLMENVELFQRGLNRIPCRSIKELDIVDCNCLFSSEPFQSQRNVWDRFCFVEKMWIFHNKNLVQWPLVEFRNLNHLRGLHLFDCSNLTGSLPSTLSEDESVMPPRLQHLEIALCNNLVEIPKLAASLESLLIYSCPKLVSMPTILGNNKKLRELKVFECDTLMTFPDGMYGVTALKKLWMVACPGVETLPEGLLQQLPVLLELRIKDCPNLEGVFSRGGAYWNLVEAIPRRDVVPYPRPMDW</sequence>
<organism evidence="11">
    <name type="scientific">Aegilops tauschii</name>
    <name type="common">Tausch's goatgrass</name>
    <name type="synonym">Aegilops squarrosa</name>
    <dbReference type="NCBI Taxonomy" id="37682"/>
    <lineage>
        <taxon>Eukaryota</taxon>
        <taxon>Viridiplantae</taxon>
        <taxon>Streptophyta</taxon>
        <taxon>Embryophyta</taxon>
        <taxon>Tracheophyta</taxon>
        <taxon>Spermatophyta</taxon>
        <taxon>Magnoliopsida</taxon>
        <taxon>Liliopsida</taxon>
        <taxon>Poales</taxon>
        <taxon>Poaceae</taxon>
        <taxon>BOP clade</taxon>
        <taxon>Pooideae</taxon>
        <taxon>Triticodae</taxon>
        <taxon>Triticeae</taxon>
        <taxon>Triticinae</taxon>
        <taxon>Aegilops</taxon>
    </lineage>
</organism>
<dbReference type="EnsemblPlants" id="EMT16344">
    <property type="protein sequence ID" value="EMT16344"/>
    <property type="gene ID" value="F775_23513"/>
</dbReference>
<dbReference type="PANTHER" id="PTHR36766:SF40">
    <property type="entry name" value="DISEASE RESISTANCE PROTEIN RGA3"/>
    <property type="match status" value="1"/>
</dbReference>
<accession>N1QYU7</accession>
<dbReference type="SUPFAM" id="SSF52058">
    <property type="entry name" value="L domain-like"/>
    <property type="match status" value="1"/>
</dbReference>
<dbReference type="ExpressionAtlas" id="N1QYU7">
    <property type="expression patterns" value="baseline"/>
</dbReference>
<dbReference type="Gene3D" id="1.10.8.430">
    <property type="entry name" value="Helical domain of apoptotic protease-activating factors"/>
    <property type="match status" value="1"/>
</dbReference>
<feature type="domain" description="Disease resistance protein winged helix" evidence="9">
    <location>
        <begin position="430"/>
        <end position="498"/>
    </location>
</feature>
<evidence type="ECO:0000256" key="2">
    <source>
        <dbReference type="ARBA" id="ARBA00022614"/>
    </source>
</evidence>
<dbReference type="InterPro" id="IPR058922">
    <property type="entry name" value="WHD_DRP"/>
</dbReference>
<dbReference type="GO" id="GO:0006952">
    <property type="term" value="P:defense response"/>
    <property type="evidence" value="ECO:0007669"/>
    <property type="project" value="UniProtKB-KW"/>
</dbReference>
<evidence type="ECO:0000259" key="7">
    <source>
        <dbReference type="Pfam" id="PF00931"/>
    </source>
</evidence>
<name>N1QYU7_AEGTA</name>
<dbReference type="PRINTS" id="PR00364">
    <property type="entry name" value="DISEASERSIST"/>
</dbReference>
<evidence type="ECO:0000259" key="8">
    <source>
        <dbReference type="Pfam" id="PF18052"/>
    </source>
</evidence>
<dbReference type="InterPro" id="IPR041118">
    <property type="entry name" value="Rx_N"/>
</dbReference>
<dbReference type="Pfam" id="PF18052">
    <property type="entry name" value="Rx_N"/>
    <property type="match status" value="1"/>
</dbReference>
<dbReference type="Gene3D" id="3.80.10.10">
    <property type="entry name" value="Ribonuclease Inhibitor"/>
    <property type="match status" value="4"/>
</dbReference>
<evidence type="ECO:0000256" key="1">
    <source>
        <dbReference type="ARBA" id="ARBA00008894"/>
    </source>
</evidence>
<comment type="similarity">
    <text evidence="1">Belongs to the disease resistance NB-LRR family.</text>
</comment>
<dbReference type="Pfam" id="PF25019">
    <property type="entry name" value="LRR_R13L1-DRL21"/>
    <property type="match status" value="1"/>
</dbReference>
<proteinExistence type="inferred from homology"/>
<feature type="domain" description="R13L1/DRL21-like LRR repeat region" evidence="10">
    <location>
        <begin position="675"/>
        <end position="804"/>
    </location>
</feature>
<feature type="domain" description="NB-ARC" evidence="7">
    <location>
        <begin position="173"/>
        <end position="348"/>
    </location>
</feature>
<dbReference type="InterPro" id="IPR027417">
    <property type="entry name" value="P-loop_NTPase"/>
</dbReference>
<dbReference type="GO" id="GO:0043531">
    <property type="term" value="F:ADP binding"/>
    <property type="evidence" value="ECO:0007669"/>
    <property type="project" value="InterPro"/>
</dbReference>
<evidence type="ECO:0000256" key="3">
    <source>
        <dbReference type="ARBA" id="ARBA00022737"/>
    </source>
</evidence>
<evidence type="ECO:0000256" key="5">
    <source>
        <dbReference type="ARBA" id="ARBA00022821"/>
    </source>
</evidence>
<dbReference type="InterPro" id="IPR002182">
    <property type="entry name" value="NB-ARC"/>
</dbReference>
<dbReference type="FunFam" id="3.40.50.300:FF:001091">
    <property type="entry name" value="Probable disease resistance protein At1g61300"/>
    <property type="match status" value="1"/>
</dbReference>
<dbReference type="InterPro" id="IPR056789">
    <property type="entry name" value="LRR_R13L1-DRL21"/>
</dbReference>